<dbReference type="RefSeq" id="WP_001136611.1">
    <property type="nucleotide sequence ID" value="NC_015761.1"/>
</dbReference>
<evidence type="ECO:0000313" key="4">
    <source>
        <dbReference type="Proteomes" id="UP000000289"/>
    </source>
</evidence>
<dbReference type="eggNOG" id="ENOG5030IES">
    <property type="taxonomic scope" value="Bacteria"/>
</dbReference>
<gene>
    <name evidence="3" type="ordered locus">SBG_1821</name>
</gene>
<dbReference type="Pfam" id="PF13475">
    <property type="entry name" value="DUF4116"/>
    <property type="match status" value="5"/>
</dbReference>
<feature type="coiled-coil region" evidence="1">
    <location>
        <begin position="101"/>
        <end position="128"/>
    </location>
</feature>
<keyword evidence="1" id="KW-0175">Coiled coil</keyword>
<evidence type="ECO:0000259" key="2">
    <source>
        <dbReference type="Pfam" id="PF13475"/>
    </source>
</evidence>
<accession>A0A0K0HBD5</accession>
<evidence type="ECO:0000313" key="3">
    <source>
        <dbReference type="EMBL" id="CCC30896.1"/>
    </source>
</evidence>
<proteinExistence type="predicted"/>
<dbReference type="GeneID" id="44980836"/>
<dbReference type="Proteomes" id="UP000000289">
    <property type="component" value="Chromosome"/>
</dbReference>
<dbReference type="EMBL" id="FR877557">
    <property type="protein sequence ID" value="CCC30896.1"/>
    <property type="molecule type" value="Genomic_DNA"/>
</dbReference>
<dbReference type="InterPro" id="IPR025197">
    <property type="entry name" value="DUF4116"/>
</dbReference>
<reference evidence="3 4" key="1">
    <citation type="journal article" date="2011" name="PLoS Pathog.">
        <title>Salmonella bongori provides insights into the evolution of the Salmonellae.</title>
        <authorList>
            <person name="Fookes M."/>
            <person name="Schroeder G.N."/>
            <person name="Langridge G.C."/>
            <person name="Blondel C.J."/>
            <person name="Mammina C."/>
            <person name="Connor T.R."/>
            <person name="Seth-Smith H."/>
            <person name="Vernikos G.S."/>
            <person name="Robinson K.S."/>
            <person name="Sanders M."/>
            <person name="Petty N.K."/>
            <person name="Kingsley R.A."/>
            <person name="Baumler A.J."/>
            <person name="Nuccio S.P."/>
            <person name="Contreras I."/>
            <person name="Santiviago C.A."/>
            <person name="Maskell D."/>
            <person name="Barrow P."/>
            <person name="Humphrey T."/>
            <person name="Nastasi A."/>
            <person name="Roberts M."/>
            <person name="Frankel G."/>
            <person name="Parkhill J."/>
            <person name="Dougan G."/>
            <person name="Thomson N.R."/>
        </authorList>
    </citation>
    <scope>NUCLEOTIDE SEQUENCE [LARGE SCALE GENOMIC DNA]</scope>
    <source>
        <strain evidence="4">ATCC 43975 / DSM 13772 / NCTC 12419</strain>
    </source>
</reference>
<sequence length="629" mass="70644">MPQRVSYKLSNSLSVELSLSKKITELFHIKNKDEFNKSIAVVKNSTDESNALTKNFQVNYVEDAASRVITAFIRKNISDNAYNYMFTSGTSWKGVPEMYQAKGLELMRKISKENISNLRKELQSLDHDEKSFLDSILTVKLRATHASNANLENENGVLGIYSRKLLIKKHIPFPEENSTSKDIKFLSNDDFVFFSLEPGEDFKKPSSRFGSSIYSIDINTPVFEQVSCISLYDQVTKETPNPSKYIHGISQKAARILQEKAPSICELMFFGKEMRVGLGLYLLKRIRMIPDNDKQKILSMKSEQELNNVINGILRPEIKVPKYFFSKEYTTAIFDGNGGFLDPKKINNKEYMLDKVAKNYKVLAHASENLKNDYDIALSAVSQGGTAIMSISDKLKKNREIIMAAVKTSGNALKFADKKFKDDKEVVLAAVQQSGESLKFASTRLTKDRSIILAAVKSSGIALRYANEKFKDDKEMVLSAVQQSGEALKFASERLKNDRDILLTAVQLSGASLLYFPNKFRDDKQLVSIAVQNNGILLQHTSDRLKDDEDVVKKAVQGHPAALLFSSDRLKNDMDTVLFAVKHHGKALQYASKSLKDNDIIVSAAINNDKNAAKYASDRIKKALILNNL</sequence>
<feature type="domain" description="DUF4116" evidence="2">
    <location>
        <begin position="348"/>
        <end position="396"/>
    </location>
</feature>
<evidence type="ECO:0000256" key="1">
    <source>
        <dbReference type="SAM" id="Coils"/>
    </source>
</evidence>
<protein>
    <submittedName>
        <fullName evidence="3">Putative virulence protein</fullName>
    </submittedName>
</protein>
<feature type="domain" description="DUF4116" evidence="2">
    <location>
        <begin position="523"/>
        <end position="571"/>
    </location>
</feature>
<feature type="domain" description="DUF4116" evidence="2">
    <location>
        <begin position="398"/>
        <end position="445"/>
    </location>
</feature>
<organism evidence="3 4">
    <name type="scientific">Salmonella bongori (strain ATCC 43975 / DSM 13772 / NCTC 12419)</name>
    <dbReference type="NCBI Taxonomy" id="218493"/>
    <lineage>
        <taxon>Bacteria</taxon>
        <taxon>Pseudomonadati</taxon>
        <taxon>Pseudomonadota</taxon>
        <taxon>Gammaproteobacteria</taxon>
        <taxon>Enterobacterales</taxon>
        <taxon>Enterobacteriaceae</taxon>
        <taxon>Salmonella</taxon>
    </lineage>
</organism>
<name>A0A0K0HBD5_SALBC</name>
<dbReference type="KEGG" id="sbg:SBG_1821"/>
<feature type="domain" description="DUF4116" evidence="2">
    <location>
        <begin position="573"/>
        <end position="621"/>
    </location>
</feature>
<feature type="domain" description="DUF4116" evidence="2">
    <location>
        <begin position="473"/>
        <end position="521"/>
    </location>
</feature>
<dbReference type="AlphaFoldDB" id="A0A0K0HBD5"/>